<dbReference type="AlphaFoldDB" id="A0A6I0DKD0"/>
<comment type="caution">
    <text evidence="2">The sequence shown here is derived from an EMBL/GenBank/DDBJ whole genome shotgun (WGS) entry which is preliminary data.</text>
</comment>
<dbReference type="Gene3D" id="2.60.40.1890">
    <property type="entry name" value="PCu(A)C copper chaperone"/>
    <property type="match status" value="1"/>
</dbReference>
<dbReference type="InterPro" id="IPR058248">
    <property type="entry name" value="Lxx211020-like"/>
</dbReference>
<dbReference type="InterPro" id="IPR007410">
    <property type="entry name" value="LpqE-like"/>
</dbReference>
<dbReference type="EMBL" id="WBWX01000011">
    <property type="protein sequence ID" value="KAB2792235.1"/>
    <property type="molecule type" value="Genomic_DNA"/>
</dbReference>
<reference evidence="2 3" key="1">
    <citation type="submission" date="2019-09" db="EMBL/GenBank/DDBJ databases">
        <title>Taxonomic organization of the family Brucellaceae based on a phylogenomic approach.</title>
        <authorList>
            <person name="Leclercq S."/>
            <person name="Cloeckaert A."/>
            <person name="Zygmunt M.S."/>
        </authorList>
    </citation>
    <scope>NUCLEOTIDE SEQUENCE [LARGE SCALE GENOMIC DNA]</scope>
    <source>
        <strain evidence="2 3">CCUG 34461</strain>
    </source>
</reference>
<proteinExistence type="predicted"/>
<organism evidence="2 3">
    <name type="scientific">Brucella anthropi</name>
    <name type="common">Ochrobactrum anthropi</name>
    <dbReference type="NCBI Taxonomy" id="529"/>
    <lineage>
        <taxon>Bacteria</taxon>
        <taxon>Pseudomonadati</taxon>
        <taxon>Pseudomonadota</taxon>
        <taxon>Alphaproteobacteria</taxon>
        <taxon>Hyphomicrobiales</taxon>
        <taxon>Brucellaceae</taxon>
        <taxon>Brucella/Ochrobactrum group</taxon>
        <taxon>Brucella</taxon>
    </lineage>
</organism>
<dbReference type="Proteomes" id="UP000441102">
    <property type="component" value="Unassembled WGS sequence"/>
</dbReference>
<dbReference type="RefSeq" id="WP_151576960.1">
    <property type="nucleotide sequence ID" value="NZ_WBWX01000011.1"/>
</dbReference>
<dbReference type="PANTHER" id="PTHR36302:SF1">
    <property type="entry name" value="COPPER CHAPERONE PCU(A)C"/>
    <property type="match status" value="1"/>
</dbReference>
<evidence type="ECO:0000313" key="2">
    <source>
        <dbReference type="EMBL" id="KAB2792235.1"/>
    </source>
</evidence>
<name>A0A6I0DKD0_BRUAN</name>
<sequence length="167" mass="17638">MANMRALSAAFLALAVSISPAVGHDFQGGSITIDHPWSRATPPIAPVAGGYLTLTNDGDIADRLVSISSPLSERVEIHASTVSDGVASMRPVQNGIEIGAGEKIELQPGRMHIMFLKPSRPLKEGERFAATLVFELAGTIDVEFAVQNMGARPESANEHDGHGEAVQ</sequence>
<dbReference type="PANTHER" id="PTHR36302">
    <property type="entry name" value="BLR7088 PROTEIN"/>
    <property type="match status" value="1"/>
</dbReference>
<keyword evidence="1" id="KW-0732">Signal</keyword>
<dbReference type="InterPro" id="IPR036182">
    <property type="entry name" value="PCuAC_sf"/>
</dbReference>
<feature type="chain" id="PRO_5026006392" evidence="1">
    <location>
        <begin position="22"/>
        <end position="167"/>
    </location>
</feature>
<accession>A0A6I0DKD0</accession>
<protein>
    <submittedName>
        <fullName evidence="2">Copper chaperone PCu(A)C</fullName>
    </submittedName>
</protein>
<feature type="signal peptide" evidence="1">
    <location>
        <begin position="1"/>
        <end position="21"/>
    </location>
</feature>
<evidence type="ECO:0000256" key="1">
    <source>
        <dbReference type="SAM" id="SignalP"/>
    </source>
</evidence>
<gene>
    <name evidence="2" type="ORF">F9L06_21900</name>
</gene>
<dbReference type="Pfam" id="PF04314">
    <property type="entry name" value="PCuAC"/>
    <property type="match status" value="1"/>
</dbReference>
<dbReference type="SUPFAM" id="SSF110087">
    <property type="entry name" value="DR1885-like metal-binding protein"/>
    <property type="match status" value="1"/>
</dbReference>
<evidence type="ECO:0000313" key="3">
    <source>
        <dbReference type="Proteomes" id="UP000441102"/>
    </source>
</evidence>